<feature type="compositionally biased region" description="Polar residues" evidence="1">
    <location>
        <begin position="116"/>
        <end position="126"/>
    </location>
</feature>
<dbReference type="InterPro" id="IPR024520">
    <property type="entry name" value="DUF3558"/>
</dbReference>
<protein>
    <submittedName>
        <fullName evidence="3">DUF3558 family protein</fullName>
    </submittedName>
</protein>
<gene>
    <name evidence="3" type="ORF">VA596_05510</name>
</gene>
<keyword evidence="2" id="KW-0732">Signal</keyword>
<feature type="region of interest" description="Disordered" evidence="1">
    <location>
        <begin position="116"/>
        <end position="142"/>
    </location>
</feature>
<feature type="region of interest" description="Disordered" evidence="1">
    <location>
        <begin position="26"/>
        <end position="59"/>
    </location>
</feature>
<evidence type="ECO:0000256" key="2">
    <source>
        <dbReference type="SAM" id="SignalP"/>
    </source>
</evidence>
<feature type="signal peptide" evidence="2">
    <location>
        <begin position="1"/>
        <end position="21"/>
    </location>
</feature>
<evidence type="ECO:0000313" key="4">
    <source>
        <dbReference type="Proteomes" id="UP001304298"/>
    </source>
</evidence>
<dbReference type="Proteomes" id="UP001304298">
    <property type="component" value="Unassembled WGS sequence"/>
</dbReference>
<dbReference type="EMBL" id="JAYFSI010000001">
    <property type="protein sequence ID" value="MEA5358984.1"/>
    <property type="molecule type" value="Genomic_DNA"/>
</dbReference>
<feature type="compositionally biased region" description="Low complexity" evidence="1">
    <location>
        <begin position="35"/>
        <end position="51"/>
    </location>
</feature>
<evidence type="ECO:0000256" key="1">
    <source>
        <dbReference type="SAM" id="MobiDB-lite"/>
    </source>
</evidence>
<proteinExistence type="predicted"/>
<name>A0ABU5QZX6_9PSEU</name>
<organism evidence="3 4">
    <name type="scientific">Amycolatopsis heterodermiae</name>
    <dbReference type="NCBI Taxonomy" id="3110235"/>
    <lineage>
        <taxon>Bacteria</taxon>
        <taxon>Bacillati</taxon>
        <taxon>Actinomycetota</taxon>
        <taxon>Actinomycetes</taxon>
        <taxon>Pseudonocardiales</taxon>
        <taxon>Pseudonocardiaceae</taxon>
        <taxon>Amycolatopsis</taxon>
    </lineage>
</organism>
<comment type="caution">
    <text evidence="3">The sequence shown here is derived from an EMBL/GenBank/DDBJ whole genome shotgun (WGS) entry which is preliminary data.</text>
</comment>
<sequence>MTVRRPSVAIAALILALGLTACTSQVGGQANPSQSGSGTSTPTSASATDDPGNPFAGLSPCTVLDQVLTGQGFPKAAPTIADAKETCGASKDTSGNTPGVTVGLSLQAGGNYKDNVTNPQQASDGNVNGRPAVEEREPQHSPGQCAVRFQVKQDSRALLVISSGSDTATACKQAEEIAAKVEPLLPKN</sequence>
<accession>A0ABU5QZX6</accession>
<dbReference type="Pfam" id="PF12079">
    <property type="entry name" value="DUF3558"/>
    <property type="match status" value="1"/>
</dbReference>
<evidence type="ECO:0000313" key="3">
    <source>
        <dbReference type="EMBL" id="MEA5358984.1"/>
    </source>
</evidence>
<reference evidence="3 4" key="1">
    <citation type="submission" date="2023-12" db="EMBL/GenBank/DDBJ databases">
        <title>Amycolatopsis sp. V23-08.</title>
        <authorList>
            <person name="Somphong A."/>
        </authorList>
    </citation>
    <scope>NUCLEOTIDE SEQUENCE [LARGE SCALE GENOMIC DNA]</scope>
    <source>
        <strain evidence="3 4">V23-08</strain>
    </source>
</reference>
<feature type="chain" id="PRO_5046905566" evidence="2">
    <location>
        <begin position="22"/>
        <end position="188"/>
    </location>
</feature>
<keyword evidence="4" id="KW-1185">Reference proteome</keyword>
<dbReference type="RefSeq" id="WP_323324220.1">
    <property type="nucleotide sequence ID" value="NZ_JAYFSI010000001.1"/>
</dbReference>
<dbReference type="PROSITE" id="PS51257">
    <property type="entry name" value="PROKAR_LIPOPROTEIN"/>
    <property type="match status" value="1"/>
</dbReference>